<reference evidence="1" key="1">
    <citation type="journal article" date="2021" name="New Phytol.">
        <title>Evolutionary innovations through gain and loss of genes in the ectomycorrhizal Boletales.</title>
        <authorList>
            <person name="Wu G."/>
            <person name="Miyauchi S."/>
            <person name="Morin E."/>
            <person name="Kuo A."/>
            <person name="Drula E."/>
            <person name="Varga T."/>
            <person name="Kohler A."/>
            <person name="Feng B."/>
            <person name="Cao Y."/>
            <person name="Lipzen A."/>
            <person name="Daum C."/>
            <person name="Hundley H."/>
            <person name="Pangilinan J."/>
            <person name="Johnson J."/>
            <person name="Barry K."/>
            <person name="LaButti K."/>
            <person name="Ng V."/>
            <person name="Ahrendt S."/>
            <person name="Min B."/>
            <person name="Choi I.G."/>
            <person name="Park H."/>
            <person name="Plett J.M."/>
            <person name="Magnuson J."/>
            <person name="Spatafora J.W."/>
            <person name="Nagy L.G."/>
            <person name="Henrissat B."/>
            <person name="Grigoriev I.V."/>
            <person name="Yang Z.L."/>
            <person name="Xu J."/>
            <person name="Martin F.M."/>
        </authorList>
    </citation>
    <scope>NUCLEOTIDE SEQUENCE</scope>
    <source>
        <strain evidence="1">ATCC 28755</strain>
    </source>
</reference>
<evidence type="ECO:0000313" key="2">
    <source>
        <dbReference type="Proteomes" id="UP000790377"/>
    </source>
</evidence>
<name>A0ACB8A3E6_9AGAM</name>
<evidence type="ECO:0000313" key="1">
    <source>
        <dbReference type="EMBL" id="KAH7907896.1"/>
    </source>
</evidence>
<sequence length="123" mass="14037">MISYEYPYLPLLGLLPSCLGHANIPTLSGHHQGESHKDPDSEVHKITWPRINVSQCTYIYHRQVTTSPITHLANRETDGHGASIFVMLVPHRRFTQRSSDKLTHGHLDVHTPSSHEDHWPHIL</sequence>
<protein>
    <submittedName>
        <fullName evidence="1">Uncharacterized protein</fullName>
    </submittedName>
</protein>
<keyword evidence="2" id="KW-1185">Reference proteome</keyword>
<gene>
    <name evidence="1" type="ORF">BJ138DRAFT_426176</name>
</gene>
<organism evidence="1 2">
    <name type="scientific">Hygrophoropsis aurantiaca</name>
    <dbReference type="NCBI Taxonomy" id="72124"/>
    <lineage>
        <taxon>Eukaryota</taxon>
        <taxon>Fungi</taxon>
        <taxon>Dikarya</taxon>
        <taxon>Basidiomycota</taxon>
        <taxon>Agaricomycotina</taxon>
        <taxon>Agaricomycetes</taxon>
        <taxon>Agaricomycetidae</taxon>
        <taxon>Boletales</taxon>
        <taxon>Coniophorineae</taxon>
        <taxon>Hygrophoropsidaceae</taxon>
        <taxon>Hygrophoropsis</taxon>
    </lineage>
</organism>
<dbReference type="EMBL" id="MU267861">
    <property type="protein sequence ID" value="KAH7907896.1"/>
    <property type="molecule type" value="Genomic_DNA"/>
</dbReference>
<proteinExistence type="predicted"/>
<dbReference type="Proteomes" id="UP000790377">
    <property type="component" value="Unassembled WGS sequence"/>
</dbReference>
<accession>A0ACB8A3E6</accession>
<comment type="caution">
    <text evidence="1">The sequence shown here is derived from an EMBL/GenBank/DDBJ whole genome shotgun (WGS) entry which is preliminary data.</text>
</comment>